<dbReference type="EMBL" id="WWCK01000001">
    <property type="protein sequence ID" value="MYM65976.1"/>
    <property type="molecule type" value="Genomic_DNA"/>
</dbReference>
<gene>
    <name evidence="3" type="ORF">GTP45_03875</name>
</gene>
<keyword evidence="2" id="KW-0732">Signal</keyword>
<feature type="signal peptide" evidence="2">
    <location>
        <begin position="1"/>
        <end position="18"/>
    </location>
</feature>
<evidence type="ECO:0000313" key="3">
    <source>
        <dbReference type="EMBL" id="MYM65976.1"/>
    </source>
</evidence>
<dbReference type="AlphaFoldDB" id="A0A7X4K9G9"/>
<accession>A0A7X4K9G9</accession>
<keyword evidence="4" id="KW-1185">Reference proteome</keyword>
<proteinExistence type="predicted"/>
<evidence type="ECO:0000256" key="1">
    <source>
        <dbReference type="SAM" id="MobiDB-lite"/>
    </source>
</evidence>
<feature type="chain" id="PRO_5030898530" description="DUF2782 domain-containing protein" evidence="2">
    <location>
        <begin position="19"/>
        <end position="126"/>
    </location>
</feature>
<dbReference type="RefSeq" id="WP_161012538.1">
    <property type="nucleotide sequence ID" value="NZ_WWCK01000001.1"/>
</dbReference>
<reference evidence="3 4" key="1">
    <citation type="submission" date="2019-12" db="EMBL/GenBank/DDBJ databases">
        <title>Novel species isolated from a subtropical stream in China.</title>
        <authorList>
            <person name="Lu H."/>
        </authorList>
    </citation>
    <scope>NUCLEOTIDE SEQUENCE [LARGE SCALE GENOMIC DNA]</scope>
    <source>
        <strain evidence="3 4">FT55W</strain>
    </source>
</reference>
<sequence>MKRISLILLALVAQTAFAQSTPSQAPPKLEKIEEFVEDPITVTAKPNAEGKIAEKRDNSGNVTEATVKSGPSTYTLRPNHPPGDTTNGTNRGPMWTVLEFDIGKKKKKTDEEAVQENAPPPPPTTK</sequence>
<feature type="region of interest" description="Disordered" evidence="1">
    <location>
        <begin position="47"/>
        <end position="126"/>
    </location>
</feature>
<evidence type="ECO:0000256" key="2">
    <source>
        <dbReference type="SAM" id="SignalP"/>
    </source>
</evidence>
<feature type="compositionally biased region" description="Polar residues" evidence="1">
    <location>
        <begin position="59"/>
        <end position="76"/>
    </location>
</feature>
<organism evidence="3 4">
    <name type="scientific">Duganella rivi</name>
    <dbReference type="NCBI Taxonomy" id="2666083"/>
    <lineage>
        <taxon>Bacteria</taxon>
        <taxon>Pseudomonadati</taxon>
        <taxon>Pseudomonadota</taxon>
        <taxon>Betaproteobacteria</taxon>
        <taxon>Burkholderiales</taxon>
        <taxon>Oxalobacteraceae</taxon>
        <taxon>Telluria group</taxon>
        <taxon>Duganella</taxon>
    </lineage>
</organism>
<name>A0A7X4K9G9_9BURK</name>
<protein>
    <recommendedName>
        <fullName evidence="5">DUF2782 domain-containing protein</fullName>
    </recommendedName>
</protein>
<comment type="caution">
    <text evidence="3">The sequence shown here is derived from an EMBL/GenBank/DDBJ whole genome shotgun (WGS) entry which is preliminary data.</text>
</comment>
<evidence type="ECO:0000313" key="4">
    <source>
        <dbReference type="Proteomes" id="UP000450012"/>
    </source>
</evidence>
<evidence type="ECO:0008006" key="5">
    <source>
        <dbReference type="Google" id="ProtNLM"/>
    </source>
</evidence>
<dbReference type="Proteomes" id="UP000450012">
    <property type="component" value="Unassembled WGS sequence"/>
</dbReference>